<organism evidence="1 2">
    <name type="scientific">Forsythia ovata</name>
    <dbReference type="NCBI Taxonomy" id="205694"/>
    <lineage>
        <taxon>Eukaryota</taxon>
        <taxon>Viridiplantae</taxon>
        <taxon>Streptophyta</taxon>
        <taxon>Embryophyta</taxon>
        <taxon>Tracheophyta</taxon>
        <taxon>Spermatophyta</taxon>
        <taxon>Magnoliopsida</taxon>
        <taxon>eudicotyledons</taxon>
        <taxon>Gunneridae</taxon>
        <taxon>Pentapetalae</taxon>
        <taxon>asterids</taxon>
        <taxon>lamiids</taxon>
        <taxon>Lamiales</taxon>
        <taxon>Oleaceae</taxon>
        <taxon>Forsythieae</taxon>
        <taxon>Forsythia</taxon>
    </lineage>
</organism>
<name>A0ABD1WIC7_9LAMI</name>
<dbReference type="Proteomes" id="UP001604277">
    <property type="component" value="Unassembled WGS sequence"/>
</dbReference>
<comment type="caution">
    <text evidence="1">The sequence shown here is derived from an EMBL/GenBank/DDBJ whole genome shotgun (WGS) entry which is preliminary data.</text>
</comment>
<gene>
    <name evidence="1" type="ORF">Fot_09650</name>
</gene>
<proteinExistence type="predicted"/>
<protein>
    <submittedName>
        <fullName evidence="1">Uncharacterized protein</fullName>
    </submittedName>
</protein>
<keyword evidence="2" id="KW-1185">Reference proteome</keyword>
<sequence length="224" mass="24716">MTPFLDSVQDPSKNVGSSSTLHGHRFWVYVGSTSAIDIVQRMLLSLGSTTEHMSRWNLSPPVDRSLMQVLDDSTGLVIKVIHKSINGLDDSLGLVIKDNQLQVLDEIRITVEESHLFYLKAVRKDGPTDKWKYDIIFMIEPSVTTENIQEVNHLEHLSFTSLISVPYPLPPPTKRILFEVPSTSISNKGLTEDNHHGTAGNSILALSNSAAQATKSKEKGLATA</sequence>
<dbReference type="AlphaFoldDB" id="A0ABD1WIC7"/>
<dbReference type="EMBL" id="JBFOLJ010000003">
    <property type="protein sequence ID" value="KAL2548120.1"/>
    <property type="molecule type" value="Genomic_DNA"/>
</dbReference>
<reference evidence="2" key="1">
    <citation type="submission" date="2024-07" db="EMBL/GenBank/DDBJ databases">
        <title>Two chromosome-level genome assemblies of Korean endemic species Abeliophyllum distichum and Forsythia ovata (Oleaceae).</title>
        <authorList>
            <person name="Jang H."/>
        </authorList>
    </citation>
    <scope>NUCLEOTIDE SEQUENCE [LARGE SCALE GENOMIC DNA]</scope>
</reference>
<accession>A0ABD1WIC7</accession>
<evidence type="ECO:0000313" key="2">
    <source>
        <dbReference type="Proteomes" id="UP001604277"/>
    </source>
</evidence>
<evidence type="ECO:0000313" key="1">
    <source>
        <dbReference type="EMBL" id="KAL2548120.1"/>
    </source>
</evidence>